<proteinExistence type="predicted"/>
<dbReference type="STRING" id="759620.WS105_0699"/>
<dbReference type="AlphaFoldDB" id="A0A075TZ51"/>
<evidence type="ECO:0000313" key="2">
    <source>
        <dbReference type="Proteomes" id="UP000029079"/>
    </source>
</evidence>
<dbReference type="KEGG" id="wct:WS74_0639"/>
<dbReference type="KEGG" id="wci:WS105_0699"/>
<dbReference type="PATRIC" id="fig|759620.7.peg.663"/>
<reference evidence="2" key="2">
    <citation type="submission" date="2014-08" db="EMBL/GenBank/DDBJ databases">
        <title>Complete genome of Weissella ceti strain WS74 isolated from diseased rainbow trout in Brazil.</title>
        <authorList>
            <person name="Figueiredo H.C.P."/>
            <person name="Leal C.A.G."/>
            <person name="Pereira F.L."/>
            <person name="Soares S.C."/>
            <person name="Dorella F.A."/>
            <person name="Carvalho A.F."/>
            <person name="Azevedo V.A.C."/>
        </authorList>
    </citation>
    <scope>NUCLEOTIDE SEQUENCE [LARGE SCALE GENOMIC DNA]</scope>
    <source>
        <strain evidence="2">WS74</strain>
    </source>
</reference>
<gene>
    <name evidence="1" type="ORF">WS74_0639</name>
</gene>
<protein>
    <submittedName>
        <fullName evidence="1">Uncharacterized protein</fullName>
    </submittedName>
</protein>
<name>A0A075TZ51_9LACO</name>
<accession>A0A075TZ51</accession>
<dbReference type="KEGG" id="wce:WS08_0637"/>
<dbReference type="EMBL" id="CP009223">
    <property type="protein sequence ID" value="AIM62891.1"/>
    <property type="molecule type" value="Genomic_DNA"/>
</dbReference>
<sequence>MAFDFNGMKDQITDTAKNVANDVMTDKKADLENMAGDLMNKAKDTATNVANDVTSKFK</sequence>
<dbReference type="RefSeq" id="WP_157788569.1">
    <property type="nucleotide sequence ID" value="NZ_CP009223.1"/>
</dbReference>
<reference evidence="1 2" key="1">
    <citation type="journal article" date="2014" name="Genome Announc.">
        <title>Complete Genome Sequences of Fish Pathogenic Weissella ceti Strains WS74 and WS105.</title>
        <authorList>
            <person name="Figueiredo H.C."/>
            <person name="Leal C.A."/>
            <person name="Dorella F.A."/>
            <person name="Carvalho A.F."/>
            <person name="Soares S.C."/>
            <person name="Pereira F.L."/>
            <person name="Azevedo V.A."/>
        </authorList>
    </citation>
    <scope>NUCLEOTIDE SEQUENCE [LARGE SCALE GENOMIC DNA]</scope>
    <source>
        <strain evidence="1 2">WS74</strain>
    </source>
</reference>
<evidence type="ECO:0000313" key="1">
    <source>
        <dbReference type="EMBL" id="AIM62891.1"/>
    </source>
</evidence>
<keyword evidence="2" id="KW-1185">Reference proteome</keyword>
<dbReference type="Proteomes" id="UP000029079">
    <property type="component" value="Chromosome"/>
</dbReference>
<organism evidence="1 2">
    <name type="scientific">Weissella ceti</name>
    <dbReference type="NCBI Taxonomy" id="759620"/>
    <lineage>
        <taxon>Bacteria</taxon>
        <taxon>Bacillati</taxon>
        <taxon>Bacillota</taxon>
        <taxon>Bacilli</taxon>
        <taxon>Lactobacillales</taxon>
        <taxon>Lactobacillaceae</taxon>
        <taxon>Weissella</taxon>
    </lineage>
</organism>